<dbReference type="EMBL" id="AP022871">
    <property type="protein sequence ID" value="BCB88025.1"/>
    <property type="molecule type" value="Genomic_DNA"/>
</dbReference>
<evidence type="ECO:0000313" key="1">
    <source>
        <dbReference type="EMBL" id="BCB88025.1"/>
    </source>
</evidence>
<name>A0A6F8YPC6_9ACTN</name>
<proteinExistence type="predicted"/>
<reference evidence="1 2" key="2">
    <citation type="submission" date="2020-03" db="EMBL/GenBank/DDBJ databases">
        <authorList>
            <person name="Ichikawa N."/>
            <person name="Kimura A."/>
            <person name="Kitahashi Y."/>
            <person name="Uohara A."/>
        </authorList>
    </citation>
    <scope>NUCLEOTIDE SEQUENCE [LARGE SCALE GENOMIC DNA]</scope>
    <source>
        <strain evidence="1 2">NBRC 105367</strain>
    </source>
</reference>
<gene>
    <name evidence="1" type="ORF">Psuf_053380</name>
</gene>
<sequence>MREGRCHGGPLDGQVRTTRCPDGFLLGDKPTERAWFYDWRDGAFQLREPEPEPFTETLEVGYAMGQEYDVLALPDPPADAVAAVEAAQAMAAVEAAPDAETDEFTILASNPNPGRISTAIWRLWSDFDRFEPSALLGGVYAAKPGYHNYRNALPSSDYSVRDLAADRQGSGVMASALDLSLSDAAMRKYTGRLDSAARSRDPRLYTPRGPVLREFIGTKDSRTVYCYVLVGGRPLGVGADAGPDPGRDKTHLWHIHLSIVRQFCEDWSALDGVLSVLRGESLAAWRSRSEYNEMTPQQAQQLRDAHYTTAVAIPNPTGDGKVPLHVWAGWMTGAVKALATAVGNVDEATKAQLQQDLTSLQAGIDAVPEQVVRAFGPSDDPEDIALRLRAMLGDKATAVGQILARG</sequence>
<accession>A0A6F8YPC6</accession>
<reference evidence="1 2" key="1">
    <citation type="submission" date="2020-03" db="EMBL/GenBank/DDBJ databases">
        <title>Whole genome shotgun sequence of Phytohabitans suffuscus NBRC 105367.</title>
        <authorList>
            <person name="Komaki H."/>
            <person name="Tamura T."/>
        </authorList>
    </citation>
    <scope>NUCLEOTIDE SEQUENCE [LARGE SCALE GENOMIC DNA]</scope>
    <source>
        <strain evidence="1 2">NBRC 105367</strain>
    </source>
</reference>
<evidence type="ECO:0000313" key="2">
    <source>
        <dbReference type="Proteomes" id="UP000503011"/>
    </source>
</evidence>
<dbReference type="Proteomes" id="UP000503011">
    <property type="component" value="Chromosome"/>
</dbReference>
<keyword evidence="2" id="KW-1185">Reference proteome</keyword>
<organism evidence="1 2">
    <name type="scientific">Phytohabitans suffuscus</name>
    <dbReference type="NCBI Taxonomy" id="624315"/>
    <lineage>
        <taxon>Bacteria</taxon>
        <taxon>Bacillati</taxon>
        <taxon>Actinomycetota</taxon>
        <taxon>Actinomycetes</taxon>
        <taxon>Micromonosporales</taxon>
        <taxon>Micromonosporaceae</taxon>
    </lineage>
</organism>
<protein>
    <submittedName>
        <fullName evidence="1">Uncharacterized protein</fullName>
    </submittedName>
</protein>
<dbReference type="AlphaFoldDB" id="A0A6F8YPC6"/>
<dbReference type="KEGG" id="psuu:Psuf_053380"/>
<dbReference type="RefSeq" id="WP_173159357.1">
    <property type="nucleotide sequence ID" value="NZ_AP022871.1"/>
</dbReference>